<keyword evidence="1" id="KW-1133">Transmembrane helix</keyword>
<evidence type="ECO:0000313" key="3">
    <source>
        <dbReference type="Proteomes" id="UP000245391"/>
    </source>
</evidence>
<dbReference type="OrthoDB" id="8114024at2"/>
<evidence type="ECO:0000313" key="2">
    <source>
        <dbReference type="EMBL" id="PWS31822.1"/>
    </source>
</evidence>
<protein>
    <recommendedName>
        <fullName evidence="4">DUF4405 domain-containing protein</fullName>
    </recommendedName>
</protein>
<evidence type="ECO:0008006" key="4">
    <source>
        <dbReference type="Google" id="ProtNLM"/>
    </source>
</evidence>
<evidence type="ECO:0000256" key="1">
    <source>
        <dbReference type="SAM" id="Phobius"/>
    </source>
</evidence>
<keyword evidence="3" id="KW-1185">Reference proteome</keyword>
<dbReference type="Proteomes" id="UP000245391">
    <property type="component" value="Unassembled WGS sequence"/>
</dbReference>
<organism evidence="2 3">
    <name type="scientific">Pedobacter paludis</name>
    <dbReference type="NCBI Taxonomy" id="2203212"/>
    <lineage>
        <taxon>Bacteria</taxon>
        <taxon>Pseudomonadati</taxon>
        <taxon>Bacteroidota</taxon>
        <taxon>Sphingobacteriia</taxon>
        <taxon>Sphingobacteriales</taxon>
        <taxon>Sphingobacteriaceae</taxon>
        <taxon>Pedobacter</taxon>
    </lineage>
</organism>
<dbReference type="InterPro" id="IPR034804">
    <property type="entry name" value="SQR/QFR_C/D"/>
</dbReference>
<reference evidence="3" key="1">
    <citation type="submission" date="2018-05" db="EMBL/GenBank/DDBJ databases">
        <title>Pedobacter paludis sp. nov., isolated from wetland soil.</title>
        <authorList>
            <person name="Zhang Y."/>
        </authorList>
    </citation>
    <scope>NUCLEOTIDE SEQUENCE [LARGE SCALE GENOMIC DNA]</scope>
    <source>
        <strain evidence="3">R-8</strain>
    </source>
</reference>
<proteinExistence type="predicted"/>
<feature type="transmembrane region" description="Helical" evidence="1">
    <location>
        <begin position="168"/>
        <end position="186"/>
    </location>
</feature>
<keyword evidence="1" id="KW-0472">Membrane</keyword>
<dbReference type="EMBL" id="QGNY01000003">
    <property type="protein sequence ID" value="PWS31822.1"/>
    <property type="molecule type" value="Genomic_DNA"/>
</dbReference>
<name>A0A317EZC3_9SPHI</name>
<gene>
    <name evidence="2" type="ORF">DF947_08470</name>
</gene>
<dbReference type="AlphaFoldDB" id="A0A317EZC3"/>
<feature type="transmembrane region" description="Helical" evidence="1">
    <location>
        <begin position="49"/>
        <end position="70"/>
    </location>
</feature>
<feature type="transmembrane region" description="Helical" evidence="1">
    <location>
        <begin position="12"/>
        <end position="37"/>
    </location>
</feature>
<dbReference type="SUPFAM" id="SSF81343">
    <property type="entry name" value="Fumarate reductase respiratory complex transmembrane subunits"/>
    <property type="match status" value="1"/>
</dbReference>
<dbReference type="GO" id="GO:0016020">
    <property type="term" value="C:membrane"/>
    <property type="evidence" value="ECO:0007669"/>
    <property type="project" value="InterPro"/>
</dbReference>
<comment type="caution">
    <text evidence="2">The sequence shown here is derived from an EMBL/GenBank/DDBJ whole genome shotgun (WGS) entry which is preliminary data.</text>
</comment>
<accession>A0A317EZC3</accession>
<feature type="transmembrane region" description="Helical" evidence="1">
    <location>
        <begin position="130"/>
        <end position="148"/>
    </location>
</feature>
<feature type="transmembrane region" description="Helical" evidence="1">
    <location>
        <begin position="90"/>
        <end position="110"/>
    </location>
</feature>
<keyword evidence="1" id="KW-0812">Transmembrane</keyword>
<sequence length="205" mass="23657">MDTKKLNYFSGIILSIFISLHLFNHFYSVFGILHHIHLMNALRMVYRNAFIESILLLAVFVQIISGFRLLKKRKKINLSGFKKLQIWTGIYLSIFLIIHLLAVFVGRYYLHLDTNIYFGVAGLNVFPFNLFFIPYYSLAIISVFGHVASIHQSKAERSFIGLNPNRQAIIIVCFGIIFTGVILFGLTNHFHGLKIPKEYNVLIMK</sequence>